<dbReference type="InterPro" id="IPR052539">
    <property type="entry name" value="MGD_biosynthesis_adapter"/>
</dbReference>
<dbReference type="SUPFAM" id="SSF54690">
    <property type="entry name" value="Molybdopterin synthase subunit MoaE"/>
    <property type="match status" value="1"/>
</dbReference>
<dbReference type="OrthoDB" id="45235at2157"/>
<dbReference type="GO" id="GO:0005525">
    <property type="term" value="F:GTP binding"/>
    <property type="evidence" value="ECO:0007669"/>
    <property type="project" value="InterPro"/>
</dbReference>
<dbReference type="AlphaFoldDB" id="A0A7K4HKG2"/>
<dbReference type="InterPro" id="IPR003448">
    <property type="entry name" value="Mopterin_biosynth_MoaE"/>
</dbReference>
<protein>
    <submittedName>
        <fullName evidence="2">Molybdopterin-guanine dinucleotide biosynthesis protein B</fullName>
    </submittedName>
</protein>
<dbReference type="InterPro" id="IPR004435">
    <property type="entry name" value="MobB_dom"/>
</dbReference>
<dbReference type="Gene3D" id="3.90.1170.40">
    <property type="entry name" value="Molybdopterin biosynthesis MoaE subunit"/>
    <property type="match status" value="1"/>
</dbReference>
<gene>
    <name evidence="2" type="primary">mobB</name>
    <name evidence="2" type="ORF">HWN36_00160</name>
</gene>
<dbReference type="GO" id="GO:0006777">
    <property type="term" value="P:Mo-molybdopterin cofactor biosynthetic process"/>
    <property type="evidence" value="ECO:0007669"/>
    <property type="project" value="InterPro"/>
</dbReference>
<dbReference type="InterPro" id="IPR027417">
    <property type="entry name" value="P-loop_NTPase"/>
</dbReference>
<proteinExistence type="predicted"/>
<reference evidence="2 3" key="1">
    <citation type="submission" date="2020-06" db="EMBL/GenBank/DDBJ databases">
        <title>Methanofollis fontis sp. nov., a methanogen isolated from marine sediments near a cold seep at Four-Way Closure Ridge offshore southwestern Taiwan.</title>
        <authorList>
            <person name="Chen S.-C."/>
            <person name="Teng N.-H."/>
            <person name="Lin Y.-S."/>
            <person name="Lai M.-C."/>
            <person name="Chen H.-H."/>
            <person name="Wang C.-C."/>
        </authorList>
    </citation>
    <scope>NUCLEOTIDE SEQUENCE [LARGE SCALE GENOMIC DNA]</scope>
    <source>
        <strain evidence="2 3">DSM 2702</strain>
    </source>
</reference>
<dbReference type="EMBL" id="JABXWR010000001">
    <property type="protein sequence ID" value="NVO65765.1"/>
    <property type="molecule type" value="Genomic_DNA"/>
</dbReference>
<keyword evidence="3" id="KW-1185">Reference proteome</keyword>
<dbReference type="SUPFAM" id="SSF52540">
    <property type="entry name" value="P-loop containing nucleoside triphosphate hydrolases"/>
    <property type="match status" value="1"/>
</dbReference>
<name>A0A7K4HKG2_9EURY</name>
<dbReference type="PANTHER" id="PTHR40072">
    <property type="entry name" value="MOLYBDOPTERIN-GUANINE DINUCLEOTIDE BIOSYNTHESIS ADAPTER PROTEIN-RELATED"/>
    <property type="match status" value="1"/>
</dbReference>
<dbReference type="NCBIfam" id="TIGR00176">
    <property type="entry name" value="mobB"/>
    <property type="match status" value="1"/>
</dbReference>
<organism evidence="2 3">
    <name type="scientific">Methanofollis tationis</name>
    <dbReference type="NCBI Taxonomy" id="81417"/>
    <lineage>
        <taxon>Archaea</taxon>
        <taxon>Methanobacteriati</taxon>
        <taxon>Methanobacteriota</taxon>
        <taxon>Stenosarchaea group</taxon>
        <taxon>Methanomicrobia</taxon>
        <taxon>Methanomicrobiales</taxon>
        <taxon>Methanomicrobiaceae</taxon>
        <taxon>Methanofollis</taxon>
    </lineage>
</organism>
<feature type="domain" description="Molybdopterin-guanine dinucleotide biosynthesis protein B (MobB)" evidence="1">
    <location>
        <begin position="3"/>
        <end position="109"/>
    </location>
</feature>
<sequence length="251" mass="27655">MKIIQIVGRSNTGKTTFIVDLIRELKAKGSVAAVKHLGHKRYAIEGGKDTTRFAEAGAGRSVGIDDEKAVTISSAPELTAVLTELCDAGTGYCIIEGFKTIPFPRVVIGDLETEGVVLKNPATPGEVIEHLEEFEEFQTMQGVIRELRRSCPTERAGCILSFNGLVREITGEERTDYMDFSPSIDPLIREIEAEAAETPGVIGARFHHRKGRLYAGEDITYFAILAEHRQEAFLAMSRAIDRLKSEAHNKH</sequence>
<dbReference type="Proteomes" id="UP000570823">
    <property type="component" value="Unassembled WGS sequence"/>
</dbReference>
<dbReference type="PANTHER" id="PTHR40072:SF1">
    <property type="entry name" value="MOLYBDOPTERIN-GUANINE DINUCLEOTIDE BIOSYNTHESIS ADAPTER PROTEIN"/>
    <property type="match status" value="1"/>
</dbReference>
<dbReference type="Pfam" id="PF02391">
    <property type="entry name" value="MoaE"/>
    <property type="match status" value="1"/>
</dbReference>
<dbReference type="InterPro" id="IPR036563">
    <property type="entry name" value="MoaE_sf"/>
</dbReference>
<evidence type="ECO:0000259" key="1">
    <source>
        <dbReference type="Pfam" id="PF03205"/>
    </source>
</evidence>
<dbReference type="Pfam" id="PF03205">
    <property type="entry name" value="MobB"/>
    <property type="match status" value="1"/>
</dbReference>
<evidence type="ECO:0000313" key="3">
    <source>
        <dbReference type="Proteomes" id="UP000570823"/>
    </source>
</evidence>
<evidence type="ECO:0000313" key="2">
    <source>
        <dbReference type="EMBL" id="NVO65765.1"/>
    </source>
</evidence>
<dbReference type="RefSeq" id="WP_176787323.1">
    <property type="nucleotide sequence ID" value="NZ_JABXWR010000001.1"/>
</dbReference>
<comment type="caution">
    <text evidence="2">The sequence shown here is derived from an EMBL/GenBank/DDBJ whole genome shotgun (WGS) entry which is preliminary data.</text>
</comment>
<dbReference type="Gene3D" id="3.40.50.300">
    <property type="entry name" value="P-loop containing nucleotide triphosphate hydrolases"/>
    <property type="match status" value="1"/>
</dbReference>
<accession>A0A7K4HKG2</accession>